<proteinExistence type="predicted"/>
<keyword evidence="2" id="KW-0964">Secreted</keyword>
<evidence type="ECO:0000256" key="7">
    <source>
        <dbReference type="ARBA" id="ARBA00045473"/>
    </source>
</evidence>
<feature type="domain" description="Beta-defensin-like" evidence="10">
    <location>
        <begin position="94"/>
        <end position="125"/>
    </location>
</feature>
<dbReference type="AlphaFoldDB" id="H0XIU3"/>
<dbReference type="eggNOG" id="ENOG502TDV1">
    <property type="taxonomic scope" value="Eukaryota"/>
</dbReference>
<evidence type="ECO:0000256" key="8">
    <source>
        <dbReference type="SAM" id="MobiDB-lite"/>
    </source>
</evidence>
<dbReference type="PANTHER" id="PTHR14081">
    <property type="entry name" value="SPERM-ASSOCIATED ANTIGEN 11A-RELATED-RELATED"/>
    <property type="match status" value="1"/>
</dbReference>
<reference evidence="11" key="3">
    <citation type="submission" date="2025-09" db="UniProtKB">
        <authorList>
            <consortium name="Ensembl"/>
        </authorList>
    </citation>
    <scope>IDENTIFICATION</scope>
</reference>
<comment type="function">
    <text evidence="7">Has antimicrobial activity against E.coli. Plays a role in the defense response in the male reproductive tract, contributing to sperm maturation, storage and protection.</text>
</comment>
<keyword evidence="5" id="KW-0211">Defensin</keyword>
<evidence type="ECO:0000256" key="1">
    <source>
        <dbReference type="ARBA" id="ARBA00004613"/>
    </source>
</evidence>
<dbReference type="InterPro" id="IPR007988">
    <property type="entry name" value="Sperm_Ag_11A_B"/>
</dbReference>
<dbReference type="STRING" id="30611.ENSOGAP00000016033"/>
<reference evidence="11" key="2">
    <citation type="submission" date="2025-08" db="UniProtKB">
        <authorList>
            <consortium name="Ensembl"/>
        </authorList>
    </citation>
    <scope>IDENTIFICATION</scope>
</reference>
<evidence type="ECO:0000313" key="11">
    <source>
        <dbReference type="Ensembl" id="ENSOGAP00000016033.1"/>
    </source>
</evidence>
<keyword evidence="3" id="KW-0929">Antimicrobial</keyword>
<dbReference type="GO" id="GO:0005576">
    <property type="term" value="C:extracellular region"/>
    <property type="evidence" value="ECO:0007669"/>
    <property type="project" value="UniProtKB-SubCell"/>
</dbReference>
<gene>
    <name evidence="11" type="primary">LOC100955747</name>
</gene>
<dbReference type="InterPro" id="IPR001855">
    <property type="entry name" value="Defensin_beta-like"/>
</dbReference>
<dbReference type="PANTHER" id="PTHR14081:SF1">
    <property type="entry name" value="SPERM-ASSOCIATED ANTIGEN 11A-RELATED"/>
    <property type="match status" value="1"/>
</dbReference>
<dbReference type="GO" id="GO:0042742">
    <property type="term" value="P:defense response to bacterium"/>
    <property type="evidence" value="ECO:0007669"/>
    <property type="project" value="UniProtKB-KW"/>
</dbReference>
<dbReference type="Proteomes" id="UP000005225">
    <property type="component" value="Unassembled WGS sequence"/>
</dbReference>
<dbReference type="EMBL" id="AAQR03188263">
    <property type="status" value="NOT_ANNOTATED_CDS"/>
    <property type="molecule type" value="Genomic_DNA"/>
</dbReference>
<evidence type="ECO:0000256" key="2">
    <source>
        <dbReference type="ARBA" id="ARBA00022525"/>
    </source>
</evidence>
<keyword evidence="12" id="KW-1185">Reference proteome</keyword>
<evidence type="ECO:0000313" key="12">
    <source>
        <dbReference type="Proteomes" id="UP000005225"/>
    </source>
</evidence>
<reference evidence="12" key="1">
    <citation type="submission" date="2011-03" db="EMBL/GenBank/DDBJ databases">
        <title>Version 3 of the genome sequence of Otolemur garnettii (Bushbaby).</title>
        <authorList>
            <consortium name="The Broad Institute Genome Sequencing Platform"/>
            <person name="Di Palma F."/>
            <person name="Johnson J."/>
            <person name="Lander E.S."/>
            <person name="Lindblad-Toh K."/>
            <person name="Jaffe D.B."/>
            <person name="Gnerre S."/>
            <person name="MacCallum I."/>
            <person name="Przybylski D."/>
            <person name="Ribeiro F.J."/>
            <person name="Burton J.N."/>
            <person name="Walker B.J."/>
            <person name="Sharpe T."/>
            <person name="Hall G."/>
        </authorList>
    </citation>
    <scope>NUCLEOTIDE SEQUENCE [LARGE SCALE GENOMIC DNA]</scope>
</reference>
<feature type="signal peptide" evidence="9">
    <location>
        <begin position="1"/>
        <end position="25"/>
    </location>
</feature>
<dbReference type="Pfam" id="PF00711">
    <property type="entry name" value="Defensin_beta"/>
    <property type="match status" value="1"/>
</dbReference>
<evidence type="ECO:0000256" key="9">
    <source>
        <dbReference type="SAM" id="SignalP"/>
    </source>
</evidence>
<protein>
    <recommendedName>
        <fullName evidence="10">Beta-defensin-like domain-containing protein</fullName>
    </recommendedName>
</protein>
<accession>H0XIU3</accession>
<feature type="compositionally biased region" description="Basic and acidic residues" evidence="8">
    <location>
        <begin position="51"/>
        <end position="60"/>
    </location>
</feature>
<keyword evidence="4 9" id="KW-0732">Signal</keyword>
<evidence type="ECO:0000256" key="5">
    <source>
        <dbReference type="ARBA" id="ARBA00022940"/>
    </source>
</evidence>
<dbReference type="HOGENOM" id="CLU_143879_1_0_1"/>
<evidence type="ECO:0000256" key="4">
    <source>
        <dbReference type="ARBA" id="ARBA00022729"/>
    </source>
</evidence>
<dbReference type="Pfam" id="PF05324">
    <property type="entry name" value="Sperm_Ag_HE2"/>
    <property type="match status" value="1"/>
</dbReference>
<evidence type="ECO:0000259" key="10">
    <source>
        <dbReference type="Pfam" id="PF00711"/>
    </source>
</evidence>
<dbReference type="GeneTree" id="ENSGT00940000161432"/>
<sequence>MKQQFLPPFTSLLLVVLLFSGKTERQMLSWALMRYSGSLTGLSGTQYVDHSSTEGPRELGEQSPGHSSHQQVKRYVLPPRTPPYQEPEPDFKVVNCKKSEGYCQKYCNYMETQVGYCSKKKDACCLHRN</sequence>
<feature type="region of interest" description="Disordered" evidence="8">
    <location>
        <begin position="46"/>
        <end position="89"/>
    </location>
</feature>
<dbReference type="OMA" id="GYCQEYC"/>
<comment type="subcellular location">
    <subcellularLocation>
        <location evidence="1">Secreted</location>
    </subcellularLocation>
</comment>
<name>H0XIU3_OTOGA</name>
<evidence type="ECO:0000256" key="3">
    <source>
        <dbReference type="ARBA" id="ARBA00022529"/>
    </source>
</evidence>
<organism evidence="11 12">
    <name type="scientific">Otolemur garnettii</name>
    <name type="common">Small-eared galago</name>
    <name type="synonym">Garnett's greater bushbaby</name>
    <dbReference type="NCBI Taxonomy" id="30611"/>
    <lineage>
        <taxon>Eukaryota</taxon>
        <taxon>Metazoa</taxon>
        <taxon>Chordata</taxon>
        <taxon>Craniata</taxon>
        <taxon>Vertebrata</taxon>
        <taxon>Euteleostomi</taxon>
        <taxon>Mammalia</taxon>
        <taxon>Eutheria</taxon>
        <taxon>Euarchontoglires</taxon>
        <taxon>Primates</taxon>
        <taxon>Strepsirrhini</taxon>
        <taxon>Lorisiformes</taxon>
        <taxon>Galagidae</taxon>
        <taxon>Otolemur</taxon>
    </lineage>
</organism>
<evidence type="ECO:0000256" key="6">
    <source>
        <dbReference type="ARBA" id="ARBA00023022"/>
    </source>
</evidence>
<dbReference type="InParanoid" id="H0XIU3"/>
<feature type="chain" id="PRO_5003545034" description="Beta-defensin-like domain-containing protein" evidence="9">
    <location>
        <begin position="26"/>
        <end position="129"/>
    </location>
</feature>
<dbReference type="GO" id="GO:0061844">
    <property type="term" value="P:antimicrobial humoral immune response mediated by antimicrobial peptide"/>
    <property type="evidence" value="ECO:0007669"/>
    <property type="project" value="TreeGrafter"/>
</dbReference>
<dbReference type="Ensembl" id="ENSOGAT00000026233.1">
    <property type="protein sequence ID" value="ENSOGAP00000016033.1"/>
    <property type="gene ID" value="ENSOGAG00000009087.2"/>
</dbReference>
<keyword evidence="6" id="KW-0044">Antibiotic</keyword>